<accession>A0AA36HZK7</accession>
<name>A0AA36HZK7_9DINO</name>
<proteinExistence type="predicted"/>
<sequence>MSSPPAMQAKPPVNSARVPYLDFAEDFVGVISRGEKRATTRCPGPKDTDVTSDLDAVIAQGWALATAGGRSSFALLAVDRVERRALAEVDDSLAQEEGLHTGDELRSTLQRFYPELAADDVVTVVHFQLLKLIPAAGG</sequence>
<dbReference type="InterPro" id="IPR015947">
    <property type="entry name" value="PUA-like_sf"/>
</dbReference>
<dbReference type="SMART" id="SM01022">
    <property type="entry name" value="ASCH"/>
    <property type="match status" value="1"/>
</dbReference>
<evidence type="ECO:0000313" key="3">
    <source>
        <dbReference type="Proteomes" id="UP001178507"/>
    </source>
</evidence>
<gene>
    <name evidence="2" type="ORF">EVOR1521_LOCUS6872</name>
</gene>
<evidence type="ECO:0000259" key="1">
    <source>
        <dbReference type="SMART" id="SM01022"/>
    </source>
</evidence>
<protein>
    <recommendedName>
        <fullName evidence="1">ASCH domain-containing protein</fullName>
    </recommendedName>
</protein>
<feature type="domain" description="ASCH" evidence="1">
    <location>
        <begin position="21"/>
        <end position="131"/>
    </location>
</feature>
<reference evidence="2" key="1">
    <citation type="submission" date="2023-08" db="EMBL/GenBank/DDBJ databases">
        <authorList>
            <person name="Chen Y."/>
            <person name="Shah S."/>
            <person name="Dougan E. K."/>
            <person name="Thang M."/>
            <person name="Chan C."/>
        </authorList>
    </citation>
    <scope>NUCLEOTIDE SEQUENCE</scope>
</reference>
<evidence type="ECO:0000313" key="2">
    <source>
        <dbReference type="EMBL" id="CAJ1378296.1"/>
    </source>
</evidence>
<dbReference type="AlphaFoldDB" id="A0AA36HZK7"/>
<dbReference type="EMBL" id="CAUJNA010000529">
    <property type="protein sequence ID" value="CAJ1378296.1"/>
    <property type="molecule type" value="Genomic_DNA"/>
</dbReference>
<keyword evidence="3" id="KW-1185">Reference proteome</keyword>
<comment type="caution">
    <text evidence="2">The sequence shown here is derived from an EMBL/GenBank/DDBJ whole genome shotgun (WGS) entry which is preliminary data.</text>
</comment>
<organism evidence="2 3">
    <name type="scientific">Effrenium voratum</name>
    <dbReference type="NCBI Taxonomy" id="2562239"/>
    <lineage>
        <taxon>Eukaryota</taxon>
        <taxon>Sar</taxon>
        <taxon>Alveolata</taxon>
        <taxon>Dinophyceae</taxon>
        <taxon>Suessiales</taxon>
        <taxon>Symbiodiniaceae</taxon>
        <taxon>Effrenium</taxon>
    </lineage>
</organism>
<dbReference type="SUPFAM" id="SSF88697">
    <property type="entry name" value="PUA domain-like"/>
    <property type="match status" value="1"/>
</dbReference>
<dbReference type="InterPro" id="IPR007374">
    <property type="entry name" value="ASCH_domain"/>
</dbReference>
<dbReference type="Pfam" id="PF04266">
    <property type="entry name" value="ASCH"/>
    <property type="match status" value="1"/>
</dbReference>
<dbReference type="Gene3D" id="2.30.130.30">
    <property type="entry name" value="Hypothetical protein"/>
    <property type="match status" value="1"/>
</dbReference>
<dbReference type="Proteomes" id="UP001178507">
    <property type="component" value="Unassembled WGS sequence"/>
</dbReference>